<reference evidence="4" key="2">
    <citation type="submission" date="2015-01" db="EMBL/GenBank/DDBJ databases">
        <title>Evolutionary Origins and Diversification of the Mycorrhizal Mutualists.</title>
        <authorList>
            <consortium name="DOE Joint Genome Institute"/>
            <consortium name="Mycorrhizal Genomics Consortium"/>
            <person name="Kohler A."/>
            <person name="Kuo A."/>
            <person name="Nagy L.G."/>
            <person name="Floudas D."/>
            <person name="Copeland A."/>
            <person name="Barry K.W."/>
            <person name="Cichocki N."/>
            <person name="Veneault-Fourrey C."/>
            <person name="LaButti K."/>
            <person name="Lindquist E.A."/>
            <person name="Lipzen A."/>
            <person name="Lundell T."/>
            <person name="Morin E."/>
            <person name="Murat C."/>
            <person name="Riley R."/>
            <person name="Ohm R."/>
            <person name="Sun H."/>
            <person name="Tunlid A."/>
            <person name="Henrissat B."/>
            <person name="Grigoriev I.V."/>
            <person name="Hibbett D.S."/>
            <person name="Martin F."/>
        </authorList>
    </citation>
    <scope>NUCLEOTIDE SEQUENCE [LARGE SCALE GENOMIC DNA]</scope>
    <source>
        <strain evidence="4">F 1598</strain>
    </source>
</reference>
<dbReference type="Proteomes" id="UP000054166">
    <property type="component" value="Unassembled WGS sequence"/>
</dbReference>
<proteinExistence type="predicted"/>
<gene>
    <name evidence="3" type="ORF">PILCRDRAFT_823075</name>
</gene>
<dbReference type="OrthoDB" id="3063271at2759"/>
<accession>A0A0C3FK58</accession>
<feature type="compositionally biased region" description="Acidic residues" evidence="1">
    <location>
        <begin position="399"/>
        <end position="417"/>
    </location>
</feature>
<feature type="compositionally biased region" description="Basic and acidic residues" evidence="1">
    <location>
        <begin position="373"/>
        <end position="384"/>
    </location>
</feature>
<name>A0A0C3FK58_PILCF</name>
<organism evidence="3 4">
    <name type="scientific">Piloderma croceum (strain F 1598)</name>
    <dbReference type="NCBI Taxonomy" id="765440"/>
    <lineage>
        <taxon>Eukaryota</taxon>
        <taxon>Fungi</taxon>
        <taxon>Dikarya</taxon>
        <taxon>Basidiomycota</taxon>
        <taxon>Agaricomycotina</taxon>
        <taxon>Agaricomycetes</taxon>
        <taxon>Agaricomycetidae</taxon>
        <taxon>Atheliales</taxon>
        <taxon>Atheliaceae</taxon>
        <taxon>Piloderma</taxon>
    </lineage>
</organism>
<keyword evidence="4" id="KW-1185">Reference proteome</keyword>
<evidence type="ECO:0000313" key="4">
    <source>
        <dbReference type="Proteomes" id="UP000054166"/>
    </source>
</evidence>
<reference evidence="3 4" key="1">
    <citation type="submission" date="2014-04" db="EMBL/GenBank/DDBJ databases">
        <authorList>
            <consortium name="DOE Joint Genome Institute"/>
            <person name="Kuo A."/>
            <person name="Tarkka M."/>
            <person name="Buscot F."/>
            <person name="Kohler A."/>
            <person name="Nagy L.G."/>
            <person name="Floudas D."/>
            <person name="Copeland A."/>
            <person name="Barry K.W."/>
            <person name="Cichocki N."/>
            <person name="Veneault-Fourrey C."/>
            <person name="LaButti K."/>
            <person name="Lindquist E.A."/>
            <person name="Lipzen A."/>
            <person name="Lundell T."/>
            <person name="Morin E."/>
            <person name="Murat C."/>
            <person name="Sun H."/>
            <person name="Tunlid A."/>
            <person name="Henrissat B."/>
            <person name="Grigoriev I.V."/>
            <person name="Hibbett D.S."/>
            <person name="Martin F."/>
            <person name="Nordberg H.P."/>
            <person name="Cantor M.N."/>
            <person name="Hua S.X."/>
        </authorList>
    </citation>
    <scope>NUCLEOTIDE SEQUENCE [LARGE SCALE GENOMIC DNA]</scope>
    <source>
        <strain evidence="3 4">F 1598</strain>
    </source>
</reference>
<protein>
    <recommendedName>
        <fullName evidence="2">DUF8191 domain-containing protein</fullName>
    </recommendedName>
</protein>
<sequence>MNGSEDLHRKIIDLKLRCGFQKQKLAQKDVEIAALKCALRAFTHQDPEAEQSDGFVDDEDSLSGDDSEGDLEADLPDTKWDEADQVYRCSECSYEVLEGTCQSPSCSMRHNWSEPELEKTQNSVSIRNEALVHDRCLAPRGTTPLLEISNQFVPQEYLPDYPQPDRCEEYLTLLRRGATRLMCETFHLEFNQKNGIVAWADGDIYDIFSGPQMKPGDFWKIQLGRCIQLDADDFDGSLFLEDFLEEVLLYPMRSTLSARTKERWETVQEAPRIWVTRPMADLEKGVSEDSDELDNNTSDAWAVSDENAELWTAQDQALEDNSLLVDRGPVLTVDHYEQSDCSEDSSSDRGWSFHPHRPDAVFESEEDSIASAKDIDSDSEREGSMDVDCAVDQMRDSDDVAGSDFDSDEVLSGDELV</sequence>
<evidence type="ECO:0000259" key="2">
    <source>
        <dbReference type="Pfam" id="PF26609"/>
    </source>
</evidence>
<feature type="region of interest" description="Disordered" evidence="1">
    <location>
        <begin position="48"/>
        <end position="75"/>
    </location>
</feature>
<dbReference type="HOGENOM" id="CLU_041691_0_0_1"/>
<dbReference type="InterPro" id="IPR058504">
    <property type="entry name" value="DUF8191"/>
</dbReference>
<dbReference type="AlphaFoldDB" id="A0A0C3FK58"/>
<dbReference type="EMBL" id="KN833007">
    <property type="protein sequence ID" value="KIM79896.1"/>
    <property type="molecule type" value="Genomic_DNA"/>
</dbReference>
<dbReference type="InParanoid" id="A0A0C3FK58"/>
<evidence type="ECO:0000256" key="1">
    <source>
        <dbReference type="SAM" id="MobiDB-lite"/>
    </source>
</evidence>
<dbReference type="Pfam" id="PF26609">
    <property type="entry name" value="DUF8191"/>
    <property type="match status" value="1"/>
</dbReference>
<evidence type="ECO:0000313" key="3">
    <source>
        <dbReference type="EMBL" id="KIM79896.1"/>
    </source>
</evidence>
<feature type="domain" description="DUF8191" evidence="2">
    <location>
        <begin position="173"/>
        <end position="261"/>
    </location>
</feature>
<feature type="region of interest" description="Disordered" evidence="1">
    <location>
        <begin position="337"/>
        <end position="417"/>
    </location>
</feature>